<sequence>MSDDRVYDLDTYVVAQAVGDVVVNHNQAFKLQGQDISKGGKGMSVIGLTYISQQTPYQCLRELIVDRLQSEHSSSKNEVESWPDALLRYETNWNESVFSRPCPQVVLTQTAFGSAKDKIPPP</sequence>
<organism evidence="1 2">
    <name type="scientific">Moniliophthora roreri</name>
    <name type="common">Frosty pod rot fungus</name>
    <name type="synonym">Monilia roreri</name>
    <dbReference type="NCBI Taxonomy" id="221103"/>
    <lineage>
        <taxon>Eukaryota</taxon>
        <taxon>Fungi</taxon>
        <taxon>Dikarya</taxon>
        <taxon>Basidiomycota</taxon>
        <taxon>Agaricomycotina</taxon>
        <taxon>Agaricomycetes</taxon>
        <taxon>Agaricomycetidae</taxon>
        <taxon>Agaricales</taxon>
        <taxon>Marasmiineae</taxon>
        <taxon>Marasmiaceae</taxon>
        <taxon>Moniliophthora</taxon>
    </lineage>
</organism>
<name>A0A0W0FH82_MONRR</name>
<dbReference type="EMBL" id="LATX01001986">
    <property type="protein sequence ID" value="KTB35638.1"/>
    <property type="molecule type" value="Genomic_DNA"/>
</dbReference>
<comment type="caution">
    <text evidence="1">The sequence shown here is derived from an EMBL/GenBank/DDBJ whole genome shotgun (WGS) entry which is preliminary data.</text>
</comment>
<accession>A0A0W0FH82</accession>
<gene>
    <name evidence="1" type="ORF">WG66_11803</name>
</gene>
<protein>
    <submittedName>
        <fullName evidence="1">Uncharacterized protein</fullName>
    </submittedName>
</protein>
<reference evidence="1 2" key="1">
    <citation type="submission" date="2015-12" db="EMBL/GenBank/DDBJ databases">
        <title>Draft genome sequence of Moniliophthora roreri, the causal agent of frosty pod rot of cacao.</title>
        <authorList>
            <person name="Aime M.C."/>
            <person name="Diaz-Valderrama J.R."/>
            <person name="Kijpornyongpan T."/>
            <person name="Phillips-Mora W."/>
        </authorList>
    </citation>
    <scope>NUCLEOTIDE SEQUENCE [LARGE SCALE GENOMIC DNA]</scope>
    <source>
        <strain evidence="1 2">MCA 2952</strain>
    </source>
</reference>
<evidence type="ECO:0000313" key="1">
    <source>
        <dbReference type="EMBL" id="KTB35638.1"/>
    </source>
</evidence>
<evidence type="ECO:0000313" key="2">
    <source>
        <dbReference type="Proteomes" id="UP000054988"/>
    </source>
</evidence>
<dbReference type="Proteomes" id="UP000054988">
    <property type="component" value="Unassembled WGS sequence"/>
</dbReference>
<dbReference type="AlphaFoldDB" id="A0A0W0FH82"/>
<proteinExistence type="predicted"/>